<dbReference type="AlphaFoldDB" id="A0AAW2YQ00"/>
<keyword evidence="1" id="KW-0472">Membrane</keyword>
<dbReference type="Gene3D" id="2.80.10.50">
    <property type="match status" value="1"/>
</dbReference>
<feature type="transmembrane region" description="Helical" evidence="1">
    <location>
        <begin position="61"/>
        <end position="79"/>
    </location>
</feature>
<proteinExistence type="predicted"/>
<keyword evidence="1" id="KW-0812">Transmembrane</keyword>
<reference evidence="2 3" key="1">
    <citation type="submission" date="2024-03" db="EMBL/GenBank/DDBJ databases">
        <title>The Acrasis kona genome and developmental transcriptomes reveal deep origins of eukaryotic multicellular pathways.</title>
        <authorList>
            <person name="Sheikh S."/>
            <person name="Fu C.-J."/>
            <person name="Brown M.W."/>
            <person name="Baldauf S.L."/>
        </authorList>
    </citation>
    <scope>NUCLEOTIDE SEQUENCE [LARGE SCALE GENOMIC DNA]</scope>
    <source>
        <strain evidence="2 3">ATCC MYA-3509</strain>
    </source>
</reference>
<gene>
    <name evidence="2" type="ORF">AKO1_008031</name>
</gene>
<keyword evidence="3" id="KW-1185">Reference proteome</keyword>
<evidence type="ECO:0000313" key="2">
    <source>
        <dbReference type="EMBL" id="KAL0479215.1"/>
    </source>
</evidence>
<protein>
    <recommendedName>
        <fullName evidence="4">Ricin B lectin domain-containing protein</fullName>
    </recommendedName>
</protein>
<dbReference type="Proteomes" id="UP001431209">
    <property type="component" value="Unassembled WGS sequence"/>
</dbReference>
<name>A0AAW2YQ00_9EUKA</name>
<evidence type="ECO:0000313" key="3">
    <source>
        <dbReference type="Proteomes" id="UP001431209"/>
    </source>
</evidence>
<sequence>MRQRVPTPSDDDNVDIQEKMDDYIRSMNKKIDSLKSELSSSVNKIETTQTQHRSQLNTSRIIISIIILLLSLCMGHLYFQLRNQSSSSVKIHFGDIIKLKQLKESCALNQNSELKIICSNSRDNRDYWIIESAVGTTKDLIKLNSIVRLKHSTSNSYITSEIGEKVTSTNSLDTSTHWRIISSDFRTGLVATGMALSFVNIKTNRYLYDENVRYERPKTGVSTIKADYRTDLSSMWKIFEIKNRFL</sequence>
<evidence type="ECO:0008006" key="4">
    <source>
        <dbReference type="Google" id="ProtNLM"/>
    </source>
</evidence>
<dbReference type="InterPro" id="IPR036300">
    <property type="entry name" value="MIR_dom_sf"/>
</dbReference>
<keyword evidence="1" id="KW-1133">Transmembrane helix</keyword>
<dbReference type="SUPFAM" id="SSF82109">
    <property type="entry name" value="MIR domain"/>
    <property type="match status" value="1"/>
</dbReference>
<accession>A0AAW2YQ00</accession>
<feature type="non-terminal residue" evidence="2">
    <location>
        <position position="246"/>
    </location>
</feature>
<comment type="caution">
    <text evidence="2">The sequence shown here is derived from an EMBL/GenBank/DDBJ whole genome shotgun (WGS) entry which is preliminary data.</text>
</comment>
<organism evidence="2 3">
    <name type="scientific">Acrasis kona</name>
    <dbReference type="NCBI Taxonomy" id="1008807"/>
    <lineage>
        <taxon>Eukaryota</taxon>
        <taxon>Discoba</taxon>
        <taxon>Heterolobosea</taxon>
        <taxon>Tetramitia</taxon>
        <taxon>Eutetramitia</taxon>
        <taxon>Acrasidae</taxon>
        <taxon>Acrasis</taxon>
    </lineage>
</organism>
<dbReference type="EMBL" id="JAOPGA020000512">
    <property type="protein sequence ID" value="KAL0479215.1"/>
    <property type="molecule type" value="Genomic_DNA"/>
</dbReference>
<evidence type="ECO:0000256" key="1">
    <source>
        <dbReference type="SAM" id="Phobius"/>
    </source>
</evidence>